<dbReference type="OrthoDB" id="6514691at2759"/>
<protein>
    <submittedName>
        <fullName evidence="2">Uncharacterized protein</fullName>
    </submittedName>
</protein>
<feature type="compositionally biased region" description="Low complexity" evidence="1">
    <location>
        <begin position="30"/>
        <end position="40"/>
    </location>
</feature>
<accession>A0A9J6GIG8</accession>
<feature type="region of interest" description="Disordered" evidence="1">
    <location>
        <begin position="25"/>
        <end position="46"/>
    </location>
</feature>
<dbReference type="EMBL" id="JABSTR010000006">
    <property type="protein sequence ID" value="KAH9374352.1"/>
    <property type="molecule type" value="Genomic_DNA"/>
</dbReference>
<comment type="caution">
    <text evidence="2">The sequence shown here is derived from an EMBL/GenBank/DDBJ whole genome shotgun (WGS) entry which is preliminary data.</text>
</comment>
<dbReference type="Proteomes" id="UP000821853">
    <property type="component" value="Chromosome 4"/>
</dbReference>
<gene>
    <name evidence="2" type="ORF">HPB48_019980</name>
</gene>
<dbReference type="AlphaFoldDB" id="A0A9J6GIG8"/>
<organism evidence="2 3">
    <name type="scientific">Haemaphysalis longicornis</name>
    <name type="common">Bush tick</name>
    <dbReference type="NCBI Taxonomy" id="44386"/>
    <lineage>
        <taxon>Eukaryota</taxon>
        <taxon>Metazoa</taxon>
        <taxon>Ecdysozoa</taxon>
        <taxon>Arthropoda</taxon>
        <taxon>Chelicerata</taxon>
        <taxon>Arachnida</taxon>
        <taxon>Acari</taxon>
        <taxon>Parasitiformes</taxon>
        <taxon>Ixodida</taxon>
        <taxon>Ixodoidea</taxon>
        <taxon>Ixodidae</taxon>
        <taxon>Haemaphysalinae</taxon>
        <taxon>Haemaphysalis</taxon>
    </lineage>
</organism>
<name>A0A9J6GIG8_HAELO</name>
<dbReference type="OMA" id="QKAKHPP"/>
<evidence type="ECO:0000313" key="2">
    <source>
        <dbReference type="EMBL" id="KAH9374352.1"/>
    </source>
</evidence>
<sequence length="120" mass="13422">MTMAVPEDSVEEVLDFVKNAILDSMSAENTRQSTRSSSSRPPEDEAFERRAAAFPSIGVDEPDDAASPLSLVEFVRLIEDELVGDVEAIFEPQSRYYNSSCRFLIRNHFLLSSSSAIYRP</sequence>
<reference evidence="2 3" key="1">
    <citation type="journal article" date="2020" name="Cell">
        <title>Large-Scale Comparative Analyses of Tick Genomes Elucidate Their Genetic Diversity and Vector Capacities.</title>
        <authorList>
            <consortium name="Tick Genome and Microbiome Consortium (TIGMIC)"/>
            <person name="Jia N."/>
            <person name="Wang J."/>
            <person name="Shi W."/>
            <person name="Du L."/>
            <person name="Sun Y."/>
            <person name="Zhan W."/>
            <person name="Jiang J.F."/>
            <person name="Wang Q."/>
            <person name="Zhang B."/>
            <person name="Ji P."/>
            <person name="Bell-Sakyi L."/>
            <person name="Cui X.M."/>
            <person name="Yuan T.T."/>
            <person name="Jiang B.G."/>
            <person name="Yang W.F."/>
            <person name="Lam T.T."/>
            <person name="Chang Q.C."/>
            <person name="Ding S.J."/>
            <person name="Wang X.J."/>
            <person name="Zhu J.G."/>
            <person name="Ruan X.D."/>
            <person name="Zhao L."/>
            <person name="Wei J.T."/>
            <person name="Ye R.Z."/>
            <person name="Que T.C."/>
            <person name="Du C.H."/>
            <person name="Zhou Y.H."/>
            <person name="Cheng J.X."/>
            <person name="Dai P.F."/>
            <person name="Guo W.B."/>
            <person name="Han X.H."/>
            <person name="Huang E.J."/>
            <person name="Li L.F."/>
            <person name="Wei W."/>
            <person name="Gao Y.C."/>
            <person name="Liu J.Z."/>
            <person name="Shao H.Z."/>
            <person name="Wang X."/>
            <person name="Wang C.C."/>
            <person name="Yang T.C."/>
            <person name="Huo Q.B."/>
            <person name="Li W."/>
            <person name="Chen H.Y."/>
            <person name="Chen S.E."/>
            <person name="Zhou L.G."/>
            <person name="Ni X.B."/>
            <person name="Tian J.H."/>
            <person name="Sheng Y."/>
            <person name="Liu T."/>
            <person name="Pan Y.S."/>
            <person name="Xia L.Y."/>
            <person name="Li J."/>
            <person name="Zhao F."/>
            <person name="Cao W.C."/>
        </authorList>
    </citation>
    <scope>NUCLEOTIDE SEQUENCE [LARGE SCALE GENOMIC DNA]</scope>
    <source>
        <strain evidence="2">HaeL-2018</strain>
    </source>
</reference>
<keyword evidence="3" id="KW-1185">Reference proteome</keyword>
<evidence type="ECO:0000313" key="3">
    <source>
        <dbReference type="Proteomes" id="UP000821853"/>
    </source>
</evidence>
<evidence type="ECO:0000256" key="1">
    <source>
        <dbReference type="SAM" id="MobiDB-lite"/>
    </source>
</evidence>
<proteinExistence type="predicted"/>
<dbReference type="VEuPathDB" id="VectorBase:HLOH_052575"/>